<evidence type="ECO:0000313" key="2">
    <source>
        <dbReference type="Proteomes" id="UP000017648"/>
    </source>
</evidence>
<name>U5PTY2_BPGRA</name>
<dbReference type="GeneID" id="17960094"/>
<dbReference type="RefSeq" id="YP_008771536.1">
    <property type="nucleotide sequence ID" value="NC_022771.1"/>
</dbReference>
<accession>U5PTY2</accession>
<sequence length="292" mass="33039">MSKFKNVEVLIATLDEWVERRVKSIETRLHEVDERYSLVANKEPEVKELAAATAEIESFLKDVMDVDTDDPNHPLQYAKDTIDLMLSEIQEYKDLPVEEDVSAEEPVSQKETPLEHTLSAECLNQWADAYTKYLKGCLEVLEKSSLSLETRASQLQLVASQRTMLAALLNSIEGETYSKMLDDLHGYIEYLWKVLDKEKKEGPKPREATEVELAFVREVNKLQEEVDVLVAYKAGTPALKKAQDRAVLLKKLSPALGEDTPSEIPPVYDILPSTCTKIENAIKKQSSNYGTY</sequence>
<proteinExistence type="predicted"/>
<dbReference type="Proteomes" id="UP000017648">
    <property type="component" value="Segment"/>
</dbReference>
<organismHost>
    <name type="scientific">Bacillus subtilis</name>
    <dbReference type="NCBI Taxonomy" id="1423"/>
</organismHost>
<reference evidence="1 2" key="1">
    <citation type="journal article" date="2013" name="Genome Announc.">
        <title>Complete Genome of Bacillus subtilis Myophage Grass.</title>
        <authorList>
            <person name="Miller S.Y."/>
            <person name="Colquhoun J.M."/>
            <person name="Perl A.L."/>
            <person name="Chamakura K.R."/>
            <person name="Kuty Everett G.F."/>
        </authorList>
    </citation>
    <scope>NUCLEOTIDE SEQUENCE [LARGE SCALE GENOMIC DNA]</scope>
</reference>
<dbReference type="KEGG" id="vg:17960094"/>
<organism evidence="1 2">
    <name type="scientific">Bacillus phage Grass</name>
    <dbReference type="NCBI Taxonomy" id="1406785"/>
    <lineage>
        <taxon>Viruses</taxon>
        <taxon>Duplodnaviria</taxon>
        <taxon>Heunggongvirae</taxon>
        <taxon>Uroviricota</taxon>
        <taxon>Caudoviricetes</taxon>
        <taxon>Herelleviridae</taxon>
        <taxon>Bastillevirinae</taxon>
        <taxon>Nitunavirus</taxon>
        <taxon>Nitunavirus grass</taxon>
    </lineage>
</organism>
<evidence type="ECO:0000313" key="1">
    <source>
        <dbReference type="EMBL" id="AGY47435.1"/>
    </source>
</evidence>
<gene>
    <name evidence="1" type="ORF">Grass_170</name>
</gene>
<dbReference type="EMBL" id="KF669652">
    <property type="protein sequence ID" value="AGY47435.1"/>
    <property type="molecule type" value="Genomic_DNA"/>
</dbReference>
<keyword evidence="2" id="KW-1185">Reference proteome</keyword>
<protein>
    <submittedName>
        <fullName evidence="1">Uncharacterized protein</fullName>
    </submittedName>
</protein>